<evidence type="ECO:0000313" key="4">
    <source>
        <dbReference type="EMBL" id="KAI0522369.1"/>
    </source>
</evidence>
<accession>A0A8T3BYT1</accession>
<dbReference type="InterPro" id="IPR001792">
    <property type="entry name" value="Acylphosphatase-like_dom"/>
</dbReference>
<dbReference type="Pfam" id="PF00708">
    <property type="entry name" value="Acylphosphatase"/>
    <property type="match status" value="1"/>
</dbReference>
<feature type="domain" description="Acylphosphatase-like" evidence="3">
    <location>
        <begin position="1"/>
        <end position="82"/>
    </location>
</feature>
<dbReference type="InterPro" id="IPR017968">
    <property type="entry name" value="Acylphosphatase_CS"/>
</dbReference>
<dbReference type="SUPFAM" id="SSF54975">
    <property type="entry name" value="Acylphosphatase/BLUF domain-like"/>
    <property type="match status" value="1"/>
</dbReference>
<gene>
    <name evidence="4" type="ORF">KFK09_004748</name>
</gene>
<evidence type="ECO:0000313" key="5">
    <source>
        <dbReference type="Proteomes" id="UP000829196"/>
    </source>
</evidence>
<evidence type="ECO:0000259" key="3">
    <source>
        <dbReference type="PROSITE" id="PS51160"/>
    </source>
</evidence>
<dbReference type="Proteomes" id="UP000829196">
    <property type="component" value="Unassembled WGS sequence"/>
</dbReference>
<dbReference type="AlphaFoldDB" id="A0A8T3BYT1"/>
<dbReference type="PROSITE" id="PS00151">
    <property type="entry name" value="ACYLPHOSPHATASE_2"/>
    <property type="match status" value="1"/>
</dbReference>
<dbReference type="EMBL" id="JAGYWB010000005">
    <property type="protein sequence ID" value="KAI0522369.1"/>
    <property type="molecule type" value="Genomic_DNA"/>
</dbReference>
<proteinExistence type="inferred from homology"/>
<comment type="caution">
    <text evidence="4">The sequence shown here is derived from an EMBL/GenBank/DDBJ whole genome shotgun (WGS) entry which is preliminary data.</text>
</comment>
<keyword evidence="5" id="KW-1185">Reference proteome</keyword>
<comment type="similarity">
    <text evidence="2">Belongs to the acylphosphatase family.</text>
</comment>
<dbReference type="InterPro" id="IPR036046">
    <property type="entry name" value="Acylphosphatase-like_dom_sf"/>
</dbReference>
<sequence length="123" mass="13754">MENAEDLGLRGWVRNRRNGSVEAICSGSPDKGAGSVLLLLPFSNLDMKLCSQFMLTMLCQMQKKIRYCVIDPELEDKLDLMFLGVVATGDHAWTPNQGLHDENVTEDSENIDVKGKKSLVQHF</sequence>
<evidence type="ECO:0000256" key="1">
    <source>
        <dbReference type="PROSITE-ProRule" id="PRU00520"/>
    </source>
</evidence>
<dbReference type="OrthoDB" id="683049at2759"/>
<comment type="caution">
    <text evidence="1">Lacks conserved residue(s) required for the propagation of feature annotation.</text>
</comment>
<organism evidence="4 5">
    <name type="scientific">Dendrobium nobile</name>
    <name type="common">Orchid</name>
    <dbReference type="NCBI Taxonomy" id="94219"/>
    <lineage>
        <taxon>Eukaryota</taxon>
        <taxon>Viridiplantae</taxon>
        <taxon>Streptophyta</taxon>
        <taxon>Embryophyta</taxon>
        <taxon>Tracheophyta</taxon>
        <taxon>Spermatophyta</taxon>
        <taxon>Magnoliopsida</taxon>
        <taxon>Liliopsida</taxon>
        <taxon>Asparagales</taxon>
        <taxon>Orchidaceae</taxon>
        <taxon>Epidendroideae</taxon>
        <taxon>Malaxideae</taxon>
        <taxon>Dendrobiinae</taxon>
        <taxon>Dendrobium</taxon>
    </lineage>
</organism>
<reference evidence="4" key="1">
    <citation type="journal article" date="2022" name="Front. Genet.">
        <title>Chromosome-Scale Assembly of the Dendrobium nobile Genome Provides Insights Into the Molecular Mechanism of the Biosynthesis of the Medicinal Active Ingredient of Dendrobium.</title>
        <authorList>
            <person name="Xu Q."/>
            <person name="Niu S.-C."/>
            <person name="Li K.-L."/>
            <person name="Zheng P.-J."/>
            <person name="Zhang X.-J."/>
            <person name="Jia Y."/>
            <person name="Liu Y."/>
            <person name="Niu Y.-X."/>
            <person name="Yu L.-H."/>
            <person name="Chen D.-F."/>
            <person name="Zhang G.-Q."/>
        </authorList>
    </citation>
    <scope>NUCLEOTIDE SEQUENCE</scope>
    <source>
        <tissue evidence="4">Leaf</tissue>
    </source>
</reference>
<dbReference type="PROSITE" id="PS51160">
    <property type="entry name" value="ACYLPHOSPHATASE_3"/>
    <property type="match status" value="1"/>
</dbReference>
<protein>
    <recommendedName>
        <fullName evidence="3">Acylphosphatase-like domain-containing protein</fullName>
    </recommendedName>
</protein>
<evidence type="ECO:0000256" key="2">
    <source>
        <dbReference type="RuleBase" id="RU004168"/>
    </source>
</evidence>
<dbReference type="Gene3D" id="3.30.70.100">
    <property type="match status" value="1"/>
</dbReference>
<name>A0A8T3BYT1_DENNO</name>